<dbReference type="Proteomes" id="UP000005446">
    <property type="component" value="Unassembled WGS sequence"/>
</dbReference>
<reference evidence="1 2" key="1">
    <citation type="journal article" date="2012" name="Eukaryot. Cell">
        <title>Genome sequence of the fungus Glarea lozoyensis: the first genome sequence of a species from the Helotiaceae family.</title>
        <authorList>
            <person name="Youssar L."/>
            <person name="Gruening B.A."/>
            <person name="Erxleben A."/>
            <person name="Guenther S."/>
            <person name="Huettel W."/>
        </authorList>
    </citation>
    <scope>NUCLEOTIDE SEQUENCE [LARGE SCALE GENOMIC DNA]</scope>
    <source>
        <strain evidence="2">ATCC 74030 / MF5533</strain>
    </source>
</reference>
<accession>H0EM48</accession>
<sequence length="78" mass="8949">MFGETRVWSKVGFADAADERYLDYYRTQNSGPEAHPTKRSSLHHNDLLGTSGELINQDTVTYHVQSRDIAVCYRQTRS</sequence>
<dbReference type="OrthoDB" id="10415453at2759"/>
<comment type="caution">
    <text evidence="1">The sequence shown here is derived from an EMBL/GenBank/DDBJ whole genome shotgun (WGS) entry which is preliminary data.</text>
</comment>
<organism evidence="1 2">
    <name type="scientific">Glarea lozoyensis (strain ATCC 74030 / MF5533)</name>
    <dbReference type="NCBI Taxonomy" id="1104152"/>
    <lineage>
        <taxon>Eukaryota</taxon>
        <taxon>Fungi</taxon>
        <taxon>Dikarya</taxon>
        <taxon>Ascomycota</taxon>
        <taxon>Pezizomycotina</taxon>
        <taxon>Leotiomycetes</taxon>
        <taxon>Helotiales</taxon>
        <taxon>Helotiaceae</taxon>
        <taxon>Glarea</taxon>
    </lineage>
</organism>
<evidence type="ECO:0000313" key="1">
    <source>
        <dbReference type="EMBL" id="EHL00392.1"/>
    </source>
</evidence>
<dbReference type="InParanoid" id="H0EM48"/>
<dbReference type="EMBL" id="AGUE01000083">
    <property type="protein sequence ID" value="EHL00392.1"/>
    <property type="molecule type" value="Genomic_DNA"/>
</dbReference>
<proteinExistence type="predicted"/>
<dbReference type="HOGENOM" id="CLU_2622245_0_0_1"/>
<dbReference type="AlphaFoldDB" id="H0EM48"/>
<name>H0EM48_GLAL7</name>
<evidence type="ECO:0000313" key="2">
    <source>
        <dbReference type="Proteomes" id="UP000005446"/>
    </source>
</evidence>
<gene>
    <name evidence="1" type="ORF">M7I_3675</name>
</gene>
<keyword evidence="2" id="KW-1185">Reference proteome</keyword>
<protein>
    <submittedName>
        <fullName evidence="1">Uncharacterized protein</fullName>
    </submittedName>
</protein>